<dbReference type="EMBL" id="ADBL01001183">
    <property type="status" value="NOT_ANNOTATED_CDS"/>
    <property type="molecule type" value="Genomic_DNA"/>
</dbReference>
<reference evidence="3" key="3">
    <citation type="submission" date="2011-03" db="EMBL/GenBank/DDBJ databases">
        <title>Annotation of Magnaporthe poae ATCC 64411.</title>
        <authorList>
            <person name="Ma L.-J."/>
            <person name="Dead R."/>
            <person name="Young S.K."/>
            <person name="Zeng Q."/>
            <person name="Gargeya S."/>
            <person name="Fitzgerald M."/>
            <person name="Haas B."/>
            <person name="Abouelleil A."/>
            <person name="Alvarado L."/>
            <person name="Arachchi H.M."/>
            <person name="Berlin A."/>
            <person name="Brown A."/>
            <person name="Chapman S.B."/>
            <person name="Chen Z."/>
            <person name="Dunbar C."/>
            <person name="Freedman E."/>
            <person name="Gearin G."/>
            <person name="Gellesch M."/>
            <person name="Goldberg J."/>
            <person name="Griggs A."/>
            <person name="Gujja S."/>
            <person name="Heiman D."/>
            <person name="Howarth C."/>
            <person name="Larson L."/>
            <person name="Lui A."/>
            <person name="MacDonald P.J.P."/>
            <person name="Mehta T."/>
            <person name="Montmayeur A."/>
            <person name="Murphy C."/>
            <person name="Neiman D."/>
            <person name="Pearson M."/>
            <person name="Priest M."/>
            <person name="Roberts A."/>
            <person name="Saif S."/>
            <person name="Shea T."/>
            <person name="Shenoy N."/>
            <person name="Sisk P."/>
            <person name="Stolte C."/>
            <person name="Sykes S."/>
            <person name="Yandava C."/>
            <person name="Wortman J."/>
            <person name="Nusbaum C."/>
            <person name="Birren B."/>
        </authorList>
    </citation>
    <scope>NUCLEOTIDE SEQUENCE</scope>
    <source>
        <strain evidence="3">ATCC 64411</strain>
    </source>
</reference>
<reference evidence="3" key="2">
    <citation type="submission" date="2010-05" db="EMBL/GenBank/DDBJ databases">
        <title>The Genome Sequence of Magnaporthe poae strain ATCC 64411.</title>
        <authorList>
            <consortium name="The Broad Institute Genome Sequencing Platform"/>
            <consortium name="Broad Institute Genome Sequencing Center for Infectious Disease"/>
            <person name="Ma L.-J."/>
            <person name="Dead R."/>
            <person name="Young S."/>
            <person name="Zeng Q."/>
            <person name="Koehrsen M."/>
            <person name="Alvarado L."/>
            <person name="Berlin A."/>
            <person name="Chapman S.B."/>
            <person name="Chen Z."/>
            <person name="Freedman E."/>
            <person name="Gellesch M."/>
            <person name="Goldberg J."/>
            <person name="Griggs A."/>
            <person name="Gujja S."/>
            <person name="Heilman E.R."/>
            <person name="Heiman D."/>
            <person name="Hepburn T."/>
            <person name="Howarth C."/>
            <person name="Jen D."/>
            <person name="Larson L."/>
            <person name="Mehta T."/>
            <person name="Neiman D."/>
            <person name="Pearson M."/>
            <person name="Roberts A."/>
            <person name="Saif S."/>
            <person name="Shea T."/>
            <person name="Shenoy N."/>
            <person name="Sisk P."/>
            <person name="Stolte C."/>
            <person name="Sykes S."/>
            <person name="Walk T."/>
            <person name="White J."/>
            <person name="Yandava C."/>
            <person name="Haas B."/>
            <person name="Nusbaum C."/>
            <person name="Birren B."/>
        </authorList>
    </citation>
    <scope>NUCLEOTIDE SEQUENCE</scope>
    <source>
        <strain evidence="3">ATCC 64411</strain>
    </source>
</reference>
<evidence type="ECO:0000313" key="3">
    <source>
        <dbReference type="EMBL" id="KLU86019.1"/>
    </source>
</evidence>
<feature type="region of interest" description="Disordered" evidence="1">
    <location>
        <begin position="117"/>
        <end position="190"/>
    </location>
</feature>
<feature type="transmembrane region" description="Helical" evidence="2">
    <location>
        <begin position="459"/>
        <end position="477"/>
    </location>
</feature>
<accession>A0A0C4DYC0</accession>
<dbReference type="VEuPathDB" id="FungiDB:MAPG_05038"/>
<dbReference type="EMBL" id="ADBL01001184">
    <property type="status" value="NOT_ANNOTATED_CDS"/>
    <property type="molecule type" value="Genomic_DNA"/>
</dbReference>
<dbReference type="GO" id="GO:0016020">
    <property type="term" value="C:membrane"/>
    <property type="evidence" value="ECO:0007669"/>
    <property type="project" value="InterPro"/>
</dbReference>
<feature type="region of interest" description="Disordered" evidence="1">
    <location>
        <begin position="1"/>
        <end position="58"/>
    </location>
</feature>
<name>A0A0C4DYC0_MAGP6</name>
<dbReference type="Proteomes" id="UP000011715">
    <property type="component" value="Unassembled WGS sequence"/>
</dbReference>
<dbReference type="OrthoDB" id="10613743at2759"/>
<dbReference type="AlphaFoldDB" id="A0A0C4DYC0"/>
<dbReference type="STRING" id="644358.A0A0C4DYC0"/>
<keyword evidence="2" id="KW-0812">Transmembrane</keyword>
<feature type="transmembrane region" description="Helical" evidence="2">
    <location>
        <begin position="425"/>
        <end position="447"/>
    </location>
</feature>
<keyword evidence="2" id="KW-1133">Transmembrane helix</keyword>
<dbReference type="eggNOG" id="ENOG502REKP">
    <property type="taxonomic scope" value="Eukaryota"/>
</dbReference>
<feature type="transmembrane region" description="Helical" evidence="2">
    <location>
        <begin position="530"/>
        <end position="550"/>
    </location>
</feature>
<organism evidence="4 5">
    <name type="scientific">Magnaporthiopsis poae (strain ATCC 64411 / 73-15)</name>
    <name type="common">Kentucky bluegrass fungus</name>
    <name type="synonym">Magnaporthe poae</name>
    <dbReference type="NCBI Taxonomy" id="644358"/>
    <lineage>
        <taxon>Eukaryota</taxon>
        <taxon>Fungi</taxon>
        <taxon>Dikarya</taxon>
        <taxon>Ascomycota</taxon>
        <taxon>Pezizomycotina</taxon>
        <taxon>Sordariomycetes</taxon>
        <taxon>Sordariomycetidae</taxon>
        <taxon>Magnaporthales</taxon>
        <taxon>Magnaporthaceae</taxon>
        <taxon>Magnaporthiopsis</taxon>
    </lineage>
</organism>
<evidence type="ECO:0000313" key="4">
    <source>
        <dbReference type="EnsemblFungi" id="MAPG_05038T0"/>
    </source>
</evidence>
<keyword evidence="2" id="KW-0472">Membrane</keyword>
<keyword evidence="5" id="KW-1185">Reference proteome</keyword>
<dbReference type="EnsemblFungi" id="MAPG_05038T0">
    <property type="protein sequence ID" value="MAPG_05038T0"/>
    <property type="gene ID" value="MAPG_05038"/>
</dbReference>
<evidence type="ECO:0000256" key="2">
    <source>
        <dbReference type="SAM" id="Phobius"/>
    </source>
</evidence>
<reference evidence="5" key="1">
    <citation type="submission" date="2010-05" db="EMBL/GenBank/DDBJ databases">
        <title>The genome sequence of Magnaporthe poae strain ATCC 64411.</title>
        <authorList>
            <person name="Ma L.-J."/>
            <person name="Dead R."/>
            <person name="Young S."/>
            <person name="Zeng Q."/>
            <person name="Koehrsen M."/>
            <person name="Alvarado L."/>
            <person name="Berlin A."/>
            <person name="Chapman S.B."/>
            <person name="Chen Z."/>
            <person name="Freedman E."/>
            <person name="Gellesch M."/>
            <person name="Goldberg J."/>
            <person name="Griggs A."/>
            <person name="Gujja S."/>
            <person name="Heilman E.R."/>
            <person name="Heiman D."/>
            <person name="Hepburn T."/>
            <person name="Howarth C."/>
            <person name="Jen D."/>
            <person name="Larson L."/>
            <person name="Mehta T."/>
            <person name="Neiman D."/>
            <person name="Pearson M."/>
            <person name="Roberts A."/>
            <person name="Saif S."/>
            <person name="Shea T."/>
            <person name="Shenoy N."/>
            <person name="Sisk P."/>
            <person name="Stolte C."/>
            <person name="Sykes S."/>
            <person name="Walk T."/>
            <person name="White J."/>
            <person name="Yandava C."/>
            <person name="Haas B."/>
            <person name="Nusbaum C."/>
            <person name="Birren B."/>
        </authorList>
    </citation>
    <scope>NUCLEOTIDE SEQUENCE [LARGE SCALE GENOMIC DNA]</scope>
    <source>
        <strain evidence="5">ATCC 64411 / 73-15</strain>
    </source>
</reference>
<reference evidence="4" key="4">
    <citation type="journal article" date="2015" name="G3 (Bethesda)">
        <title>Genome sequences of three phytopathogenic species of the Magnaporthaceae family of fungi.</title>
        <authorList>
            <person name="Okagaki L.H."/>
            <person name="Nunes C.C."/>
            <person name="Sailsbery J."/>
            <person name="Clay B."/>
            <person name="Brown D."/>
            <person name="John T."/>
            <person name="Oh Y."/>
            <person name="Young N."/>
            <person name="Fitzgerald M."/>
            <person name="Haas B.J."/>
            <person name="Zeng Q."/>
            <person name="Young S."/>
            <person name="Adiconis X."/>
            <person name="Fan L."/>
            <person name="Levin J.Z."/>
            <person name="Mitchell T.K."/>
            <person name="Okubara P.A."/>
            <person name="Farman M.L."/>
            <person name="Kohn L.M."/>
            <person name="Birren B."/>
            <person name="Ma L.-J."/>
            <person name="Dean R.A."/>
        </authorList>
    </citation>
    <scope>NUCLEOTIDE SEQUENCE</scope>
    <source>
        <strain evidence="4">ATCC 64411 / 73-15</strain>
    </source>
</reference>
<dbReference type="InterPro" id="IPR033481">
    <property type="entry name" value="Dni1/Fig1"/>
</dbReference>
<sequence>MLDRFRKSLKPKKGMEPADVTPHASPRPGETCHACGRPMPAAAELPPSPPMTASPASSVGDDEYYFVDEARQNGEAWSSLNKNNKNINNNNYYNSNHGGRNNYSSHSNYSGRINHSSHSNYSGHNNYNTHNNYNGHNNYGSQPNSNINSPASNPEATFGLQFRPPVRQGTWSSSIYSPQTPDGGNAKDAGWYRRGSVTRAGHGRPMGTPISTVDEDSEYSFDLPKRTLSNYSQSRRRTISSMFRHRDSTPSEKSQGRMSVPSVKSWGRRRLDALCPGDSLTFGIFIIMAKDKTSFSLGNTASSIFKGWTVTGVFECSFLYFLPSLALIFYSLCLTGCVTDIARTPDLFVISLAENVNTANEITIQIGYFGMCLRAPSASPICKPTVALAADQLSAAFLPSPLGELTNSTVAPILQAARALQADAILAPFAVPATVLLVMTTALSLCCRHVRHRELLRRVLVYLVWLSAAAAVVSSVATTQTGAALAYATRGIHGLTASPTSPGSDDAVSAAAAAGMPTSRIVRRGLALEGLQWAAAAFQVLIAGYTVLVVSRSSRAHEDEPRRAPAPVISRPRPASSWYSQV</sequence>
<proteinExistence type="predicted"/>
<feature type="compositionally biased region" description="Low complexity" evidence="1">
    <location>
        <begin position="117"/>
        <end position="154"/>
    </location>
</feature>
<protein>
    <submittedName>
        <fullName evidence="3 4">Uncharacterized protein</fullName>
    </submittedName>
</protein>
<feature type="compositionally biased region" description="Polar residues" evidence="1">
    <location>
        <begin position="169"/>
        <end position="182"/>
    </location>
</feature>
<evidence type="ECO:0000256" key="1">
    <source>
        <dbReference type="SAM" id="MobiDB-lite"/>
    </source>
</evidence>
<dbReference type="Pfam" id="PF12351">
    <property type="entry name" value="Fig1"/>
    <property type="match status" value="1"/>
</dbReference>
<feature type="region of interest" description="Disordered" evidence="1">
    <location>
        <begin position="556"/>
        <end position="582"/>
    </location>
</feature>
<reference evidence="4" key="5">
    <citation type="submission" date="2015-06" db="UniProtKB">
        <authorList>
            <consortium name="EnsemblFungi"/>
        </authorList>
    </citation>
    <scope>IDENTIFICATION</scope>
    <source>
        <strain evidence="4">ATCC 64411</strain>
    </source>
</reference>
<dbReference type="EMBL" id="GL876969">
    <property type="protein sequence ID" value="KLU86019.1"/>
    <property type="molecule type" value="Genomic_DNA"/>
</dbReference>
<evidence type="ECO:0000313" key="5">
    <source>
        <dbReference type="Proteomes" id="UP000011715"/>
    </source>
</evidence>
<gene>
    <name evidence="3" type="ORF">MAPG_05038</name>
</gene>